<dbReference type="OrthoDB" id="288203at2759"/>
<reference evidence="7 8" key="1">
    <citation type="submission" date="2018-11" db="EMBL/GenBank/DDBJ databases">
        <authorList>
            <consortium name="Pathogen Informatics"/>
        </authorList>
    </citation>
    <scope>NUCLEOTIDE SEQUENCE [LARGE SCALE GENOMIC DNA]</scope>
</reference>
<feature type="transmembrane region" description="Helical" evidence="5">
    <location>
        <begin position="251"/>
        <end position="269"/>
    </location>
</feature>
<comment type="subcellular location">
    <subcellularLocation>
        <location evidence="1">Membrane</location>
        <topology evidence="1">Multi-pass membrane protein</topology>
    </subcellularLocation>
</comment>
<feature type="transmembrane region" description="Helical" evidence="5">
    <location>
        <begin position="69"/>
        <end position="91"/>
    </location>
</feature>
<feature type="domain" description="SLC26A/SulP transporter" evidence="6">
    <location>
        <begin position="28"/>
        <end position="189"/>
    </location>
</feature>
<accession>A0A3P7J493</accession>
<feature type="non-terminal residue" evidence="7">
    <location>
        <position position="1"/>
    </location>
</feature>
<organism evidence="7 8">
    <name type="scientific">Strongylus vulgaris</name>
    <name type="common">Blood worm</name>
    <dbReference type="NCBI Taxonomy" id="40348"/>
    <lineage>
        <taxon>Eukaryota</taxon>
        <taxon>Metazoa</taxon>
        <taxon>Ecdysozoa</taxon>
        <taxon>Nematoda</taxon>
        <taxon>Chromadorea</taxon>
        <taxon>Rhabditida</taxon>
        <taxon>Rhabditina</taxon>
        <taxon>Rhabditomorpha</taxon>
        <taxon>Strongyloidea</taxon>
        <taxon>Strongylidae</taxon>
        <taxon>Strongylus</taxon>
    </lineage>
</organism>
<dbReference type="InterPro" id="IPR001902">
    <property type="entry name" value="SLC26A/SulP_fam"/>
</dbReference>
<evidence type="ECO:0000313" key="8">
    <source>
        <dbReference type="Proteomes" id="UP000270094"/>
    </source>
</evidence>
<feature type="transmembrane region" description="Helical" evidence="5">
    <location>
        <begin position="141"/>
        <end position="163"/>
    </location>
</feature>
<proteinExistence type="predicted"/>
<keyword evidence="4 5" id="KW-0472">Membrane</keyword>
<name>A0A3P7J493_STRVU</name>
<gene>
    <name evidence="7" type="ORF">SVUK_LOCUS15198</name>
</gene>
<sequence length="437" mass="48077">GTARHVSIGKFLKYAHFAITRKKEYTYFVGVFAVASLMVGACRIRLLPDSEEIIGNSTSPFAHVGPMELTSALTLLVGVIQILFGILRLGFLTTYLSDSLVSGFTTGSAAHVMVSQLNKVLGVKLPRHEGAGMLVRMIRDLIYSIPSANITAVIISFIGILFLDLGRTYINPIVKRFSPIPPPLELILVSSFCNLQLQLTSLFFPFTISTIYLQEFYAVGIMSVVSSFFPVYPVGASLSRSSVCEMSGANTQLYTIFSSTLLLTVILVLGPFLEPLPMCILACIVIVSLKSLFLQVKELPRVYIGCARILLQVIWLVACLSTILTDVTKGLIISLAFALISIVLREQWPRFSTSALEEIPPQHVPDGVSLIKPRFSTSALEEIPPQHVPDGVSLIKFESPLHFANVTLFTDKISEMIASVKEEVRNVFALRKSHQEH</sequence>
<keyword evidence="8" id="KW-1185">Reference proteome</keyword>
<keyword evidence="2 5" id="KW-0812">Transmembrane</keyword>
<keyword evidence="3 5" id="KW-1133">Transmembrane helix</keyword>
<feature type="transmembrane region" description="Helical" evidence="5">
    <location>
        <begin position="275"/>
        <end position="293"/>
    </location>
</feature>
<evidence type="ECO:0000256" key="5">
    <source>
        <dbReference type="SAM" id="Phobius"/>
    </source>
</evidence>
<feature type="transmembrane region" description="Helical" evidence="5">
    <location>
        <begin position="216"/>
        <end position="239"/>
    </location>
</feature>
<feature type="domain" description="SLC26A/SulP transporter" evidence="6">
    <location>
        <begin position="214"/>
        <end position="302"/>
    </location>
</feature>
<protein>
    <recommendedName>
        <fullName evidence="6">SLC26A/SulP transporter domain-containing protein</fullName>
    </recommendedName>
</protein>
<evidence type="ECO:0000256" key="2">
    <source>
        <dbReference type="ARBA" id="ARBA00022692"/>
    </source>
</evidence>
<evidence type="ECO:0000313" key="7">
    <source>
        <dbReference type="EMBL" id="VDM80200.1"/>
    </source>
</evidence>
<dbReference type="Proteomes" id="UP000270094">
    <property type="component" value="Unassembled WGS sequence"/>
</dbReference>
<dbReference type="InterPro" id="IPR011547">
    <property type="entry name" value="SLC26A/SulP_dom"/>
</dbReference>
<evidence type="ECO:0000256" key="4">
    <source>
        <dbReference type="ARBA" id="ARBA00023136"/>
    </source>
</evidence>
<dbReference type="GO" id="GO:0016020">
    <property type="term" value="C:membrane"/>
    <property type="evidence" value="ECO:0007669"/>
    <property type="project" value="UniProtKB-SubCell"/>
</dbReference>
<feature type="transmembrane region" description="Helical" evidence="5">
    <location>
        <begin position="25"/>
        <end position="48"/>
    </location>
</feature>
<dbReference type="EMBL" id="UYYB01107705">
    <property type="protein sequence ID" value="VDM80200.1"/>
    <property type="molecule type" value="Genomic_DNA"/>
</dbReference>
<dbReference type="AlphaFoldDB" id="A0A3P7J493"/>
<evidence type="ECO:0000256" key="1">
    <source>
        <dbReference type="ARBA" id="ARBA00004141"/>
    </source>
</evidence>
<evidence type="ECO:0000259" key="6">
    <source>
        <dbReference type="Pfam" id="PF00916"/>
    </source>
</evidence>
<dbReference type="Pfam" id="PF00916">
    <property type="entry name" value="Sulfate_transp"/>
    <property type="match status" value="2"/>
</dbReference>
<dbReference type="GO" id="GO:0055085">
    <property type="term" value="P:transmembrane transport"/>
    <property type="evidence" value="ECO:0007669"/>
    <property type="project" value="InterPro"/>
</dbReference>
<dbReference type="PANTHER" id="PTHR11814">
    <property type="entry name" value="SULFATE TRANSPORTER"/>
    <property type="match status" value="1"/>
</dbReference>
<evidence type="ECO:0000256" key="3">
    <source>
        <dbReference type="ARBA" id="ARBA00022989"/>
    </source>
</evidence>